<accession>A0A453T2L8</accession>
<proteinExistence type="predicted"/>
<feature type="compositionally biased region" description="Polar residues" evidence="1">
    <location>
        <begin position="83"/>
        <end position="93"/>
    </location>
</feature>
<reference evidence="2" key="3">
    <citation type="journal article" date="2017" name="Nature">
        <title>Genome sequence of the progenitor of the wheat D genome Aegilops tauschii.</title>
        <authorList>
            <person name="Luo M.C."/>
            <person name="Gu Y.Q."/>
            <person name="Puiu D."/>
            <person name="Wang H."/>
            <person name="Twardziok S.O."/>
            <person name="Deal K.R."/>
            <person name="Huo N."/>
            <person name="Zhu T."/>
            <person name="Wang L."/>
            <person name="Wang Y."/>
            <person name="McGuire P.E."/>
            <person name="Liu S."/>
            <person name="Long H."/>
            <person name="Ramasamy R.K."/>
            <person name="Rodriguez J.C."/>
            <person name="Van S.L."/>
            <person name="Yuan L."/>
            <person name="Wang Z."/>
            <person name="Xia Z."/>
            <person name="Xiao L."/>
            <person name="Anderson O.D."/>
            <person name="Ouyang S."/>
            <person name="Liang Y."/>
            <person name="Zimin A.V."/>
            <person name="Pertea G."/>
            <person name="Qi P."/>
            <person name="Bennetzen J.L."/>
            <person name="Dai X."/>
            <person name="Dawson M.W."/>
            <person name="Muller H.G."/>
            <person name="Kugler K."/>
            <person name="Rivarola-Duarte L."/>
            <person name="Spannagl M."/>
            <person name="Mayer K.F.X."/>
            <person name="Lu F.H."/>
            <person name="Bevan M.W."/>
            <person name="Leroy P."/>
            <person name="Li P."/>
            <person name="You F.M."/>
            <person name="Sun Q."/>
            <person name="Liu Z."/>
            <person name="Lyons E."/>
            <person name="Wicker T."/>
            <person name="Salzberg S.L."/>
            <person name="Devos K.M."/>
            <person name="Dvorak J."/>
        </authorList>
    </citation>
    <scope>NUCLEOTIDE SEQUENCE [LARGE SCALE GENOMIC DNA]</scope>
    <source>
        <strain evidence="2">cv. AL8/78</strain>
    </source>
</reference>
<dbReference type="Proteomes" id="UP000015105">
    <property type="component" value="Chromosome 7D"/>
</dbReference>
<dbReference type="STRING" id="200361.A0A453T2L8"/>
<name>A0A453T2L8_AEGTS</name>
<reference evidence="3" key="1">
    <citation type="journal article" date="2014" name="Science">
        <title>Ancient hybridizations among the ancestral genomes of bread wheat.</title>
        <authorList>
            <consortium name="International Wheat Genome Sequencing Consortium,"/>
            <person name="Marcussen T."/>
            <person name="Sandve S.R."/>
            <person name="Heier L."/>
            <person name="Spannagl M."/>
            <person name="Pfeifer M."/>
            <person name="Jakobsen K.S."/>
            <person name="Wulff B.B."/>
            <person name="Steuernagel B."/>
            <person name="Mayer K.F."/>
            <person name="Olsen O.A."/>
        </authorList>
    </citation>
    <scope>NUCLEOTIDE SEQUENCE [LARGE SCALE GENOMIC DNA]</scope>
    <source>
        <strain evidence="3">cv. AL8/78</strain>
    </source>
</reference>
<evidence type="ECO:0000313" key="3">
    <source>
        <dbReference type="Proteomes" id="UP000015105"/>
    </source>
</evidence>
<feature type="compositionally biased region" description="Acidic residues" evidence="1">
    <location>
        <begin position="104"/>
        <end position="114"/>
    </location>
</feature>
<organism evidence="2 3">
    <name type="scientific">Aegilops tauschii subsp. strangulata</name>
    <name type="common">Goatgrass</name>
    <dbReference type="NCBI Taxonomy" id="200361"/>
    <lineage>
        <taxon>Eukaryota</taxon>
        <taxon>Viridiplantae</taxon>
        <taxon>Streptophyta</taxon>
        <taxon>Embryophyta</taxon>
        <taxon>Tracheophyta</taxon>
        <taxon>Spermatophyta</taxon>
        <taxon>Magnoliopsida</taxon>
        <taxon>Liliopsida</taxon>
        <taxon>Poales</taxon>
        <taxon>Poaceae</taxon>
        <taxon>BOP clade</taxon>
        <taxon>Pooideae</taxon>
        <taxon>Triticodae</taxon>
        <taxon>Triticeae</taxon>
        <taxon>Triticinae</taxon>
        <taxon>Aegilops</taxon>
    </lineage>
</organism>
<reference evidence="3" key="2">
    <citation type="journal article" date="2017" name="Nat. Plants">
        <title>The Aegilops tauschii genome reveals multiple impacts of transposons.</title>
        <authorList>
            <person name="Zhao G."/>
            <person name="Zou C."/>
            <person name="Li K."/>
            <person name="Wang K."/>
            <person name="Li T."/>
            <person name="Gao L."/>
            <person name="Zhang X."/>
            <person name="Wang H."/>
            <person name="Yang Z."/>
            <person name="Liu X."/>
            <person name="Jiang W."/>
            <person name="Mao L."/>
            <person name="Kong X."/>
            <person name="Jiao Y."/>
            <person name="Jia J."/>
        </authorList>
    </citation>
    <scope>NUCLEOTIDE SEQUENCE [LARGE SCALE GENOMIC DNA]</scope>
    <source>
        <strain evidence="3">cv. AL8/78</strain>
    </source>
</reference>
<protein>
    <submittedName>
        <fullName evidence="2">Uncharacterized protein</fullName>
    </submittedName>
</protein>
<dbReference type="PANTHER" id="PTHR34377:SF1">
    <property type="entry name" value="BIFUNCTIONAL INHIBITOR_PLANT LIPID TRANSFER PROTEIN_SEED STORAGE HELICAL DOMAIN-CONTAINING PROTEIN"/>
    <property type="match status" value="1"/>
</dbReference>
<dbReference type="EnsemblPlants" id="AET7Gv21202900.1">
    <property type="protein sequence ID" value="AET7Gv21202900.1"/>
    <property type="gene ID" value="AET7Gv21202900"/>
</dbReference>
<reference evidence="2" key="4">
    <citation type="submission" date="2019-03" db="UniProtKB">
        <authorList>
            <consortium name="EnsemblPlants"/>
        </authorList>
    </citation>
    <scope>IDENTIFICATION</scope>
</reference>
<dbReference type="AlphaFoldDB" id="A0A453T2L8"/>
<keyword evidence="3" id="KW-1185">Reference proteome</keyword>
<reference evidence="2" key="5">
    <citation type="journal article" date="2021" name="G3 (Bethesda)">
        <title>Aegilops tauschii genome assembly Aet v5.0 features greater sequence contiguity and improved annotation.</title>
        <authorList>
            <person name="Wang L."/>
            <person name="Zhu T."/>
            <person name="Rodriguez J.C."/>
            <person name="Deal K.R."/>
            <person name="Dubcovsky J."/>
            <person name="McGuire P.E."/>
            <person name="Lux T."/>
            <person name="Spannagl M."/>
            <person name="Mayer K.F.X."/>
            <person name="Baldrich P."/>
            <person name="Meyers B.C."/>
            <person name="Huo N."/>
            <person name="Gu Y.Q."/>
            <person name="Zhou H."/>
            <person name="Devos K.M."/>
            <person name="Bennetzen J.L."/>
            <person name="Unver T."/>
            <person name="Budak H."/>
            <person name="Gulick P.J."/>
            <person name="Galiba G."/>
            <person name="Kalapos B."/>
            <person name="Nelson D.R."/>
            <person name="Li P."/>
            <person name="You F.M."/>
            <person name="Luo M.C."/>
            <person name="Dvorak J."/>
        </authorList>
    </citation>
    <scope>NUCLEOTIDE SEQUENCE [LARGE SCALE GENOMIC DNA]</scope>
    <source>
        <strain evidence="2">cv. AL8/78</strain>
    </source>
</reference>
<evidence type="ECO:0000256" key="1">
    <source>
        <dbReference type="SAM" id="MobiDB-lite"/>
    </source>
</evidence>
<sequence length="194" mass="21573">KTETQQQKPRQGRPYSPPKLAVVSGMEKTVGLALLLLFTLLTTTHRFADGQAYCRSQISLANEACSLRTFPGSRPPYVPRQLLNETSTSTTPGSKDYELRSRDDDDDGDDEEGGEHEGRHRRRQRHRHSAANSEMDPRDTACCRRLMAIDNSCICQASARLPVFMTAVWHVIKLTPVEGCEVTFECPGALSPLG</sequence>
<feature type="compositionally biased region" description="Basic residues" evidence="1">
    <location>
        <begin position="119"/>
        <end position="129"/>
    </location>
</feature>
<evidence type="ECO:0000313" key="2">
    <source>
        <dbReference type="EnsemblPlants" id="AET7Gv21202900.1"/>
    </source>
</evidence>
<dbReference type="PANTHER" id="PTHR34377">
    <property type="entry name" value="TETRATRICOPEPTIDE REPEAT (TPR)-LIKE SUPERFAMILY PROTEIN"/>
    <property type="match status" value="1"/>
</dbReference>
<dbReference type="Gramene" id="AET7Gv21202900.1">
    <property type="protein sequence ID" value="AET7Gv21202900.1"/>
    <property type="gene ID" value="AET7Gv21202900"/>
</dbReference>
<feature type="region of interest" description="Disordered" evidence="1">
    <location>
        <begin position="69"/>
        <end position="135"/>
    </location>
</feature>